<dbReference type="EMBL" id="LSDK01000121">
    <property type="protein sequence ID" value="KXB74472.1"/>
    <property type="molecule type" value="Genomic_DNA"/>
</dbReference>
<dbReference type="EC" id="6.3.2.17" evidence="7"/>
<evidence type="ECO:0000256" key="8">
    <source>
        <dbReference type="ARBA" id="ARBA00019357"/>
    </source>
</evidence>
<evidence type="ECO:0000256" key="1">
    <source>
        <dbReference type="ARBA" id="ARBA00001946"/>
    </source>
</evidence>
<dbReference type="Pfam" id="PF08245">
    <property type="entry name" value="Mur_ligase_M"/>
    <property type="match status" value="1"/>
</dbReference>
<name>A0A134B3H3_9PORP</name>
<dbReference type="Gene3D" id="3.40.1190.10">
    <property type="entry name" value="Mur-like, catalytic domain"/>
    <property type="match status" value="1"/>
</dbReference>
<comment type="similarity">
    <text evidence="5 22">Belongs to the folylpolyglutamate synthase family.</text>
</comment>
<dbReference type="InterPro" id="IPR004101">
    <property type="entry name" value="Mur_ligase_C"/>
</dbReference>
<organism evidence="25 26">
    <name type="scientific">Porphyromonas somerae</name>
    <dbReference type="NCBI Taxonomy" id="322095"/>
    <lineage>
        <taxon>Bacteria</taxon>
        <taxon>Pseudomonadati</taxon>
        <taxon>Bacteroidota</taxon>
        <taxon>Bacteroidia</taxon>
        <taxon>Bacteroidales</taxon>
        <taxon>Porphyromonadaceae</taxon>
        <taxon>Porphyromonas</taxon>
    </lineage>
</organism>
<keyword evidence="12 22" id="KW-0067">ATP-binding</keyword>
<comment type="catalytic activity">
    <reaction evidence="18">
        <text>(6S)-5,6,7,8-tetrahydrofolyl-(gamma-L-Glu)(n) + L-glutamate + ATP = (6S)-5,6,7,8-tetrahydrofolyl-(gamma-L-Glu)(n+1) + ADP + phosphate + H(+)</text>
        <dbReference type="Rhea" id="RHEA:10580"/>
        <dbReference type="Rhea" id="RHEA-COMP:14738"/>
        <dbReference type="Rhea" id="RHEA-COMP:14740"/>
        <dbReference type="ChEBI" id="CHEBI:15378"/>
        <dbReference type="ChEBI" id="CHEBI:29985"/>
        <dbReference type="ChEBI" id="CHEBI:30616"/>
        <dbReference type="ChEBI" id="CHEBI:43474"/>
        <dbReference type="ChEBI" id="CHEBI:141005"/>
        <dbReference type="ChEBI" id="CHEBI:456216"/>
        <dbReference type="EC" id="6.3.2.17"/>
    </reaction>
</comment>
<dbReference type="InterPro" id="IPR036615">
    <property type="entry name" value="Mur_ligase_C_dom_sf"/>
</dbReference>
<evidence type="ECO:0000256" key="2">
    <source>
        <dbReference type="ARBA" id="ARBA00002714"/>
    </source>
</evidence>
<dbReference type="InterPro" id="IPR001645">
    <property type="entry name" value="Folylpolyglutamate_synth"/>
</dbReference>
<dbReference type="PATRIC" id="fig|322095.3.peg.1656"/>
<evidence type="ECO:0000313" key="25">
    <source>
        <dbReference type="EMBL" id="KXB74472.1"/>
    </source>
</evidence>
<dbReference type="GO" id="GO:0046872">
    <property type="term" value="F:metal ion binding"/>
    <property type="evidence" value="ECO:0007669"/>
    <property type="project" value="UniProtKB-KW"/>
</dbReference>
<comment type="cofactor">
    <cofactor evidence="1">
        <name>Mg(2+)</name>
        <dbReference type="ChEBI" id="CHEBI:18420"/>
    </cofactor>
</comment>
<dbReference type="PROSITE" id="PS01012">
    <property type="entry name" value="FOLYLPOLYGLU_SYNT_2"/>
    <property type="match status" value="1"/>
</dbReference>
<evidence type="ECO:0000256" key="10">
    <source>
        <dbReference type="ARBA" id="ARBA00022723"/>
    </source>
</evidence>
<dbReference type="GO" id="GO:0008841">
    <property type="term" value="F:dihydrofolate synthase activity"/>
    <property type="evidence" value="ECO:0007669"/>
    <property type="project" value="UniProtKB-EC"/>
</dbReference>
<dbReference type="Pfam" id="PF02875">
    <property type="entry name" value="Mur_ligase_C"/>
    <property type="match status" value="1"/>
</dbReference>
<dbReference type="InterPro" id="IPR018109">
    <property type="entry name" value="Folylpolyglutamate_synth_CS"/>
</dbReference>
<accession>A0A134B3H3</accession>
<evidence type="ECO:0000256" key="22">
    <source>
        <dbReference type="PIRNR" id="PIRNR001563"/>
    </source>
</evidence>
<keyword evidence="13" id="KW-0460">Magnesium</keyword>
<keyword evidence="11 22" id="KW-0547">Nucleotide-binding</keyword>
<comment type="catalytic activity">
    <reaction evidence="20">
        <text>(6R)-5,10-methylenetetrahydrofolyl-(gamma-L-Glu)(n) + L-glutamate + ATP = (6R)-5,10-methylenetetrahydrofolyl-(gamma-L-Glu)(n+1) + ADP + phosphate + H(+)</text>
        <dbReference type="Rhea" id="RHEA:51912"/>
        <dbReference type="Rhea" id="RHEA-COMP:13257"/>
        <dbReference type="Rhea" id="RHEA-COMP:13258"/>
        <dbReference type="ChEBI" id="CHEBI:15378"/>
        <dbReference type="ChEBI" id="CHEBI:29985"/>
        <dbReference type="ChEBI" id="CHEBI:30616"/>
        <dbReference type="ChEBI" id="CHEBI:43474"/>
        <dbReference type="ChEBI" id="CHEBI:136572"/>
        <dbReference type="ChEBI" id="CHEBI:456216"/>
        <dbReference type="EC" id="6.3.2.17"/>
    </reaction>
</comment>
<dbReference type="GO" id="GO:0004326">
    <property type="term" value="F:tetrahydrofolylpolyglutamate synthase activity"/>
    <property type="evidence" value="ECO:0007669"/>
    <property type="project" value="UniProtKB-EC"/>
</dbReference>
<evidence type="ECO:0000256" key="21">
    <source>
        <dbReference type="ARBA" id="ARBA00049161"/>
    </source>
</evidence>
<feature type="domain" description="Mur ligase central" evidence="24">
    <location>
        <begin position="51"/>
        <end position="194"/>
    </location>
</feature>
<evidence type="ECO:0000256" key="5">
    <source>
        <dbReference type="ARBA" id="ARBA00008276"/>
    </source>
</evidence>
<evidence type="ECO:0000256" key="20">
    <source>
        <dbReference type="ARBA" id="ARBA00049035"/>
    </source>
</evidence>
<dbReference type="GO" id="GO:0046656">
    <property type="term" value="P:folic acid biosynthetic process"/>
    <property type="evidence" value="ECO:0007669"/>
    <property type="project" value="UniProtKB-KW"/>
</dbReference>
<dbReference type="RefSeq" id="WP_060935801.1">
    <property type="nucleotide sequence ID" value="NZ_KQ960462.1"/>
</dbReference>
<evidence type="ECO:0000256" key="15">
    <source>
        <dbReference type="ARBA" id="ARBA00030048"/>
    </source>
</evidence>
<evidence type="ECO:0000256" key="16">
    <source>
        <dbReference type="ARBA" id="ARBA00030592"/>
    </source>
</evidence>
<evidence type="ECO:0000256" key="3">
    <source>
        <dbReference type="ARBA" id="ARBA00004799"/>
    </source>
</evidence>
<evidence type="ECO:0000256" key="11">
    <source>
        <dbReference type="ARBA" id="ARBA00022741"/>
    </source>
</evidence>
<evidence type="ECO:0000256" key="12">
    <source>
        <dbReference type="ARBA" id="ARBA00022840"/>
    </source>
</evidence>
<dbReference type="PANTHER" id="PTHR11136:SF0">
    <property type="entry name" value="DIHYDROFOLATE SYNTHETASE-RELATED"/>
    <property type="match status" value="1"/>
</dbReference>
<evidence type="ECO:0000256" key="9">
    <source>
        <dbReference type="ARBA" id="ARBA00022598"/>
    </source>
</evidence>
<gene>
    <name evidence="25" type="ORF">HMPREF3185_01680</name>
</gene>
<dbReference type="SUPFAM" id="SSF53623">
    <property type="entry name" value="MurD-like peptide ligases, catalytic domain"/>
    <property type="match status" value="1"/>
</dbReference>
<dbReference type="GO" id="GO:0005737">
    <property type="term" value="C:cytoplasm"/>
    <property type="evidence" value="ECO:0007669"/>
    <property type="project" value="TreeGrafter"/>
</dbReference>
<dbReference type="PIRSF" id="PIRSF001563">
    <property type="entry name" value="Folylpolyglu_synth"/>
    <property type="match status" value="1"/>
</dbReference>
<reference evidence="26" key="1">
    <citation type="submission" date="2016-01" db="EMBL/GenBank/DDBJ databases">
        <authorList>
            <person name="Mitreva M."/>
            <person name="Pepin K.H."/>
            <person name="Mihindukulasuriya K.A."/>
            <person name="Fulton R."/>
            <person name="Fronick C."/>
            <person name="O'Laughlin M."/>
            <person name="Miner T."/>
            <person name="Herter B."/>
            <person name="Rosa B.A."/>
            <person name="Cordes M."/>
            <person name="Tomlinson C."/>
            <person name="Wollam A."/>
            <person name="Palsikar V.B."/>
            <person name="Mardis E.R."/>
            <person name="Wilson R.K."/>
        </authorList>
    </citation>
    <scope>NUCLEOTIDE SEQUENCE [LARGE SCALE GENOMIC DNA]</scope>
    <source>
        <strain evidence="26">KA00683</strain>
    </source>
</reference>
<keyword evidence="9 22" id="KW-0436">Ligase</keyword>
<comment type="caution">
    <text evidence="25">The sequence shown here is derived from an EMBL/GenBank/DDBJ whole genome shotgun (WGS) entry which is preliminary data.</text>
</comment>
<dbReference type="Gene3D" id="3.90.190.20">
    <property type="entry name" value="Mur ligase, C-terminal domain"/>
    <property type="match status" value="1"/>
</dbReference>
<dbReference type="AlphaFoldDB" id="A0A134B3H3"/>
<dbReference type="NCBIfam" id="TIGR01499">
    <property type="entry name" value="folC"/>
    <property type="match status" value="1"/>
</dbReference>
<comment type="pathway">
    <text evidence="3">Cofactor biosynthesis; tetrahydrofolate biosynthesis; 7,8-dihydrofolate from 2-amino-4-hydroxy-6-hydroxymethyl-7,8-dihydropteridine diphosphate and 4-aminobenzoate: step 2/2.</text>
</comment>
<dbReference type="InterPro" id="IPR013221">
    <property type="entry name" value="Mur_ligase_cen"/>
</dbReference>
<comment type="function">
    <text evidence="2">Functions in two distinct reactions of the de novo folate biosynthetic pathway. Catalyzes the addition of a glutamate residue to dihydropteroate (7,8-dihydropteroate or H2Pte) to form dihydrofolate (7,8-dihydrofolate monoglutamate or H2Pte-Glu). Also catalyzes successive additions of L-glutamate to tetrahydrofolate or 10-formyltetrahydrofolate or 5,10-methylenetetrahydrofolate, leading to folylpolyglutamate derivatives.</text>
</comment>
<evidence type="ECO:0000256" key="13">
    <source>
        <dbReference type="ARBA" id="ARBA00022842"/>
    </source>
</evidence>
<sequence>MTYQEAIEYLYAATPVFQQVGTTAYKPGLETTHTLDTHYGHPHRCYRTIHVGGTNGKGSTSHTIAAVLQASGYRVGLFTSPHLLDFRERIRVNGEMVSEDFVCRFVEEAKPLIEERSPSFFEITTLMAFDYFRQAQVDFAVIEVGLGGRLDCTNIISPIASVITSISKDHTQLLGDTLEAIAREKAGIIKPHTPVIIGRGESPEVREVFVKKTAEEEAPIIFAEEAVHIKAQTPEFPGQSFTLKGEEARPYYFGLGGLVQRDNFRAIYATIQELRRQGIAISEEAFCDGLRDVVSLTGLRGRWEVLSQHPTLICDTAHNEDGVRYIVEQLRSLQRPLHIIFGMVNDKDIRGVLQRLPKEARYYFTAASVPRALSPEELQALAEQYGLQGATYPNVHEALIAARKAANPDTDVLFVGGSNFLISDLLADFSTTDIN</sequence>
<comment type="catalytic activity">
    <reaction evidence="19">
        <text>10-formyltetrahydrofolyl-(gamma-L-Glu)(n) + L-glutamate + ATP = 10-formyltetrahydrofolyl-(gamma-L-Glu)(n+1) + ADP + phosphate + H(+)</text>
        <dbReference type="Rhea" id="RHEA:51904"/>
        <dbReference type="Rhea" id="RHEA-COMP:13088"/>
        <dbReference type="Rhea" id="RHEA-COMP:14300"/>
        <dbReference type="ChEBI" id="CHEBI:15378"/>
        <dbReference type="ChEBI" id="CHEBI:29985"/>
        <dbReference type="ChEBI" id="CHEBI:30616"/>
        <dbReference type="ChEBI" id="CHEBI:43474"/>
        <dbReference type="ChEBI" id="CHEBI:134413"/>
        <dbReference type="ChEBI" id="CHEBI:456216"/>
        <dbReference type="EC" id="6.3.2.17"/>
    </reaction>
</comment>
<evidence type="ECO:0000256" key="6">
    <source>
        <dbReference type="ARBA" id="ARBA00013023"/>
    </source>
</evidence>
<evidence type="ECO:0000256" key="18">
    <source>
        <dbReference type="ARBA" id="ARBA00047493"/>
    </source>
</evidence>
<dbReference type="SUPFAM" id="SSF53244">
    <property type="entry name" value="MurD-like peptide ligases, peptide-binding domain"/>
    <property type="match status" value="1"/>
</dbReference>
<dbReference type="InterPro" id="IPR036565">
    <property type="entry name" value="Mur-like_cat_sf"/>
</dbReference>
<comment type="catalytic activity">
    <reaction evidence="21">
        <text>7,8-dihydropteroate + L-glutamate + ATP = 7,8-dihydrofolate + ADP + phosphate + H(+)</text>
        <dbReference type="Rhea" id="RHEA:23584"/>
        <dbReference type="ChEBI" id="CHEBI:15378"/>
        <dbReference type="ChEBI" id="CHEBI:17839"/>
        <dbReference type="ChEBI" id="CHEBI:29985"/>
        <dbReference type="ChEBI" id="CHEBI:30616"/>
        <dbReference type="ChEBI" id="CHEBI:43474"/>
        <dbReference type="ChEBI" id="CHEBI:57451"/>
        <dbReference type="ChEBI" id="CHEBI:456216"/>
        <dbReference type="EC" id="6.3.2.12"/>
    </reaction>
</comment>
<evidence type="ECO:0000256" key="4">
    <source>
        <dbReference type="ARBA" id="ARBA00005150"/>
    </source>
</evidence>
<evidence type="ECO:0000256" key="7">
    <source>
        <dbReference type="ARBA" id="ARBA00013025"/>
    </source>
</evidence>
<dbReference type="EC" id="6.3.2.12" evidence="6"/>
<evidence type="ECO:0000259" key="24">
    <source>
        <dbReference type="Pfam" id="PF08245"/>
    </source>
</evidence>
<evidence type="ECO:0000259" key="23">
    <source>
        <dbReference type="Pfam" id="PF02875"/>
    </source>
</evidence>
<dbReference type="OrthoDB" id="9809356at2"/>
<dbReference type="FunFam" id="3.40.1190.10:FF:000011">
    <property type="entry name" value="Folylpolyglutamate synthase/dihydrofolate synthase"/>
    <property type="match status" value="1"/>
</dbReference>
<feature type="domain" description="Mur ligase C-terminal" evidence="23">
    <location>
        <begin position="301"/>
        <end position="417"/>
    </location>
</feature>
<evidence type="ECO:0000256" key="17">
    <source>
        <dbReference type="ARBA" id="ARBA00032510"/>
    </source>
</evidence>
<dbReference type="Proteomes" id="UP000070224">
    <property type="component" value="Unassembled WGS sequence"/>
</dbReference>
<evidence type="ECO:0000313" key="26">
    <source>
        <dbReference type="Proteomes" id="UP000070224"/>
    </source>
</evidence>
<dbReference type="PANTHER" id="PTHR11136">
    <property type="entry name" value="FOLYLPOLYGLUTAMATE SYNTHASE-RELATED"/>
    <property type="match status" value="1"/>
</dbReference>
<dbReference type="STRING" id="322095.HMPREF3185_01680"/>
<dbReference type="GO" id="GO:0005524">
    <property type="term" value="F:ATP binding"/>
    <property type="evidence" value="ECO:0007669"/>
    <property type="project" value="UniProtKB-KW"/>
</dbReference>
<keyword evidence="10" id="KW-0479">Metal-binding</keyword>
<keyword evidence="26" id="KW-1185">Reference proteome</keyword>
<comment type="pathway">
    <text evidence="4">Cofactor biosynthesis; tetrahydrofolylpolyglutamate biosynthesis.</text>
</comment>
<evidence type="ECO:0000256" key="19">
    <source>
        <dbReference type="ARBA" id="ARBA00047808"/>
    </source>
</evidence>
<protein>
    <recommendedName>
        <fullName evidence="8">Dihydrofolate synthase/folylpolyglutamate synthase</fullName>
        <ecNumber evidence="6">6.3.2.12</ecNumber>
        <ecNumber evidence="7">6.3.2.17</ecNumber>
    </recommendedName>
    <alternativeName>
        <fullName evidence="17">Folylpoly-gamma-glutamate synthetase-dihydrofolate synthetase</fullName>
    </alternativeName>
    <alternativeName>
        <fullName evidence="15">Folylpolyglutamate synthetase</fullName>
    </alternativeName>
    <alternativeName>
        <fullName evidence="16">Tetrahydrofolylpolyglutamate synthase</fullName>
    </alternativeName>
</protein>
<keyword evidence="14" id="KW-0289">Folate biosynthesis</keyword>
<proteinExistence type="inferred from homology"/>
<evidence type="ECO:0000256" key="14">
    <source>
        <dbReference type="ARBA" id="ARBA00022909"/>
    </source>
</evidence>